<gene>
    <name evidence="1" type="ORF">SDJN03_24783</name>
</gene>
<sequence>MRSRSSSLLFISSFSSEFERRSEKGPSIRLFYPVGCVGAVTDRKPSPRVQRYVGFRIRTLALSRPADVISSVSERSEAVDPILERLKSLEITTPILQSPPTEGSLTDILVRKPPSSSSAGRIFRIELIVCLV</sequence>
<accession>A0AAV6M9Q1</accession>
<comment type="caution">
    <text evidence="1">The sequence shown here is derived from an EMBL/GenBank/DDBJ whole genome shotgun (WGS) entry which is preliminary data.</text>
</comment>
<keyword evidence="2" id="KW-1185">Reference proteome</keyword>
<reference evidence="1 2" key="1">
    <citation type="journal article" date="2021" name="Hortic Res">
        <title>The domestication of Cucurbita argyrosperma as revealed by the genome of its wild relative.</title>
        <authorList>
            <person name="Barrera-Redondo J."/>
            <person name="Sanchez-de la Vega G."/>
            <person name="Aguirre-Liguori J.A."/>
            <person name="Castellanos-Morales G."/>
            <person name="Gutierrez-Guerrero Y.T."/>
            <person name="Aguirre-Dugua X."/>
            <person name="Aguirre-Planter E."/>
            <person name="Tenaillon M.I."/>
            <person name="Lira-Saade R."/>
            <person name="Eguiarte L.E."/>
        </authorList>
    </citation>
    <scope>NUCLEOTIDE SEQUENCE [LARGE SCALE GENOMIC DNA]</scope>
    <source>
        <strain evidence="1">JBR-2021</strain>
    </source>
</reference>
<name>A0AAV6M9Q1_9ROSI</name>
<organism evidence="1 2">
    <name type="scientific">Cucurbita argyrosperma subsp. sororia</name>
    <dbReference type="NCBI Taxonomy" id="37648"/>
    <lineage>
        <taxon>Eukaryota</taxon>
        <taxon>Viridiplantae</taxon>
        <taxon>Streptophyta</taxon>
        <taxon>Embryophyta</taxon>
        <taxon>Tracheophyta</taxon>
        <taxon>Spermatophyta</taxon>
        <taxon>Magnoliopsida</taxon>
        <taxon>eudicotyledons</taxon>
        <taxon>Gunneridae</taxon>
        <taxon>Pentapetalae</taxon>
        <taxon>rosids</taxon>
        <taxon>fabids</taxon>
        <taxon>Cucurbitales</taxon>
        <taxon>Cucurbitaceae</taxon>
        <taxon>Cucurbiteae</taxon>
        <taxon>Cucurbita</taxon>
    </lineage>
</organism>
<evidence type="ECO:0000313" key="2">
    <source>
        <dbReference type="Proteomes" id="UP000685013"/>
    </source>
</evidence>
<evidence type="ECO:0000313" key="1">
    <source>
        <dbReference type="EMBL" id="KAG6577209.1"/>
    </source>
</evidence>
<dbReference type="AlphaFoldDB" id="A0AAV6M9Q1"/>
<dbReference type="EMBL" id="JAGKQH010000016">
    <property type="protein sequence ID" value="KAG6577209.1"/>
    <property type="molecule type" value="Genomic_DNA"/>
</dbReference>
<protein>
    <submittedName>
        <fullName evidence="1">Uncharacterized protein</fullName>
    </submittedName>
</protein>
<proteinExistence type="predicted"/>
<dbReference type="PANTHER" id="PTHR36409:SF1">
    <property type="entry name" value="BLOC-1-RELATED COMPLEX SUBUNIT 5"/>
    <property type="match status" value="1"/>
</dbReference>
<dbReference type="Proteomes" id="UP000685013">
    <property type="component" value="Chromosome 16"/>
</dbReference>
<dbReference type="PANTHER" id="PTHR36409">
    <property type="entry name" value="EXPRESSED PROTEIN"/>
    <property type="match status" value="1"/>
</dbReference>
<feature type="non-terminal residue" evidence="1">
    <location>
        <position position="1"/>
    </location>
</feature>